<name>A0A848NBB0_9BURK</name>
<dbReference type="RefSeq" id="WP_169535600.1">
    <property type="nucleotide sequence ID" value="NZ_JABBZE010000002.1"/>
</dbReference>
<sequence length="319" mass="34798">MNQNNTAQAAKHQTVLSFDERERILCQYIREPINHDRGMAIAIETAVLSKLRAPVADERQALEHVANEWADMACNAISWVRNIKDGISTPEKALENLMVNVKHCREVHACAGVRASAPVADPYPARLLHERDNSLAERVDSWHQRNPTAALASAPVAGEAFKDECVATGETCDYGPYGPDLETQCKYCGAAPNYDAAPQPSAEYERGHADGWAAGWDQAIKQPQADKDGAEQALKDLVTHGMSIQRVAPADFLADRQQRAGDVDVGRLLNAAKGMTKLYGHVWDRTDGALVVFPENVARFDAAFDALRAAVGEVVDDAT</sequence>
<gene>
    <name evidence="1" type="ORF">HGQ98_00490</name>
</gene>
<evidence type="ECO:0000313" key="2">
    <source>
        <dbReference type="Proteomes" id="UP000542405"/>
    </source>
</evidence>
<proteinExistence type="predicted"/>
<dbReference type="AlphaFoldDB" id="A0A848NBB0"/>
<evidence type="ECO:0000313" key="1">
    <source>
        <dbReference type="EMBL" id="NMU88367.1"/>
    </source>
</evidence>
<organism evidence="1 2">
    <name type="scientific">Achromobacter ruhlandii</name>
    <dbReference type="NCBI Taxonomy" id="72557"/>
    <lineage>
        <taxon>Bacteria</taxon>
        <taxon>Pseudomonadati</taxon>
        <taxon>Pseudomonadota</taxon>
        <taxon>Betaproteobacteria</taxon>
        <taxon>Burkholderiales</taxon>
        <taxon>Alcaligenaceae</taxon>
        <taxon>Achromobacter</taxon>
    </lineage>
</organism>
<protein>
    <submittedName>
        <fullName evidence="1">Uncharacterized protein</fullName>
    </submittedName>
</protein>
<dbReference type="EMBL" id="JABBZE010000002">
    <property type="protein sequence ID" value="NMU88367.1"/>
    <property type="molecule type" value="Genomic_DNA"/>
</dbReference>
<accession>A0A848NBB0</accession>
<dbReference type="Proteomes" id="UP000542405">
    <property type="component" value="Unassembled WGS sequence"/>
</dbReference>
<comment type="caution">
    <text evidence="1">The sequence shown here is derived from an EMBL/GenBank/DDBJ whole genome shotgun (WGS) entry which is preliminary data.</text>
</comment>
<reference evidence="1 2" key="1">
    <citation type="submission" date="2020-04" db="EMBL/GenBank/DDBJ databases">
        <title>Achromobacter ruhlandii genome sequencing and assembly.</title>
        <authorList>
            <person name="Martins R.C.R."/>
            <person name="Perdigao-Neto L.V."/>
            <person name="Levin A.S.S."/>
            <person name="Costa S.F."/>
        </authorList>
    </citation>
    <scope>NUCLEOTIDE SEQUENCE [LARGE SCALE GENOMIC DNA]</scope>
    <source>
        <strain evidence="1 2">9035ralo</strain>
    </source>
</reference>